<evidence type="ECO:0000313" key="3">
    <source>
        <dbReference type="EMBL" id="MBB6131800.1"/>
    </source>
</evidence>
<dbReference type="EMBL" id="JACHCA010000032">
    <property type="protein sequence ID" value="MBB6131800.1"/>
    <property type="molecule type" value="Genomic_DNA"/>
</dbReference>
<name>A0A841JLA3_9SPHI</name>
<comment type="caution">
    <text evidence="3">The sequence shown here is derived from an EMBL/GenBank/DDBJ whole genome shotgun (WGS) entry which is preliminary data.</text>
</comment>
<protein>
    <submittedName>
        <fullName evidence="3">Putative transcriptional regulator</fullName>
    </submittedName>
</protein>
<dbReference type="SMART" id="SM00530">
    <property type="entry name" value="HTH_XRE"/>
    <property type="match status" value="1"/>
</dbReference>
<dbReference type="InterPro" id="IPR010982">
    <property type="entry name" value="Lambda_DNA-bd_dom_sf"/>
</dbReference>
<proteinExistence type="predicted"/>
<feature type="coiled-coil region" evidence="1">
    <location>
        <begin position="92"/>
        <end position="140"/>
    </location>
</feature>
<organism evidence="3 4">
    <name type="scientific">Mucilaginibacter lappiensis</name>
    <dbReference type="NCBI Taxonomy" id="354630"/>
    <lineage>
        <taxon>Bacteria</taxon>
        <taxon>Pseudomonadati</taxon>
        <taxon>Bacteroidota</taxon>
        <taxon>Sphingobacteriia</taxon>
        <taxon>Sphingobacteriales</taxon>
        <taxon>Sphingobacteriaceae</taxon>
        <taxon>Mucilaginibacter</taxon>
    </lineage>
</organism>
<dbReference type="CDD" id="cd00093">
    <property type="entry name" value="HTH_XRE"/>
    <property type="match status" value="1"/>
</dbReference>
<sequence length="140" mass="15994">MTTISKINDIDLANRLKVFRTTYIDKSQNKAAKKLEVSQGNLSNMELGKIPIRYDFVKKLVDGYGLNQEWFTSGKGKAVDKGTRKKVVITDMETLNTEFETLKNLMKILEANQNHLIGIVERQAAQLKQFEQQLNEKSDT</sequence>
<feature type="domain" description="HTH cro/C1-type" evidence="2">
    <location>
        <begin position="27"/>
        <end position="71"/>
    </location>
</feature>
<evidence type="ECO:0000259" key="2">
    <source>
        <dbReference type="PROSITE" id="PS50943"/>
    </source>
</evidence>
<dbReference type="RefSeq" id="WP_183590199.1">
    <property type="nucleotide sequence ID" value="NZ_JACHCA010000032.1"/>
</dbReference>
<dbReference type="PROSITE" id="PS50943">
    <property type="entry name" value="HTH_CROC1"/>
    <property type="match status" value="1"/>
</dbReference>
<dbReference type="AlphaFoldDB" id="A0A841JLA3"/>
<dbReference type="Proteomes" id="UP000548326">
    <property type="component" value="Unassembled WGS sequence"/>
</dbReference>
<evidence type="ECO:0000313" key="4">
    <source>
        <dbReference type="Proteomes" id="UP000548326"/>
    </source>
</evidence>
<dbReference type="Gene3D" id="1.10.260.40">
    <property type="entry name" value="lambda repressor-like DNA-binding domains"/>
    <property type="match status" value="1"/>
</dbReference>
<gene>
    <name evidence="3" type="ORF">HDF22_005953</name>
</gene>
<evidence type="ECO:0000256" key="1">
    <source>
        <dbReference type="SAM" id="Coils"/>
    </source>
</evidence>
<dbReference type="GO" id="GO:0003677">
    <property type="term" value="F:DNA binding"/>
    <property type="evidence" value="ECO:0007669"/>
    <property type="project" value="InterPro"/>
</dbReference>
<dbReference type="Pfam" id="PF13560">
    <property type="entry name" value="HTH_31"/>
    <property type="match status" value="1"/>
</dbReference>
<keyword evidence="1" id="KW-0175">Coiled coil</keyword>
<dbReference type="SUPFAM" id="SSF47413">
    <property type="entry name" value="lambda repressor-like DNA-binding domains"/>
    <property type="match status" value="1"/>
</dbReference>
<dbReference type="InterPro" id="IPR001387">
    <property type="entry name" value="Cro/C1-type_HTH"/>
</dbReference>
<reference evidence="3 4" key="1">
    <citation type="submission" date="2020-08" db="EMBL/GenBank/DDBJ databases">
        <title>Genomic Encyclopedia of Type Strains, Phase IV (KMG-V): Genome sequencing to study the core and pangenomes of soil and plant-associated prokaryotes.</title>
        <authorList>
            <person name="Whitman W."/>
        </authorList>
    </citation>
    <scope>NUCLEOTIDE SEQUENCE [LARGE SCALE GENOMIC DNA]</scope>
    <source>
        <strain evidence="3 4">MP601</strain>
    </source>
</reference>
<accession>A0A841JLA3</accession>